<evidence type="ECO:0000313" key="2">
    <source>
        <dbReference type="EMBL" id="BAR58693.1"/>
    </source>
</evidence>
<dbReference type="EMBL" id="AP014685">
    <property type="protein sequence ID" value="BAR58693.1"/>
    <property type="molecule type" value="Genomic_DNA"/>
</dbReference>
<feature type="compositionally biased region" description="Polar residues" evidence="1">
    <location>
        <begin position="157"/>
        <end position="172"/>
    </location>
</feature>
<evidence type="ECO:0000313" key="3">
    <source>
        <dbReference type="Proteomes" id="UP000063308"/>
    </source>
</evidence>
<protein>
    <submittedName>
        <fullName evidence="2">Uncharacterized protein</fullName>
    </submittedName>
</protein>
<feature type="region of interest" description="Disordered" evidence="1">
    <location>
        <begin position="80"/>
        <end position="243"/>
    </location>
</feature>
<dbReference type="AlphaFoldDB" id="A0A0E4FWX4"/>
<gene>
    <name evidence="2" type="ORF">NK6_5535</name>
</gene>
<reference evidence="2 3" key="1">
    <citation type="submission" date="2014-11" db="EMBL/GenBank/DDBJ databases">
        <title>Symbiosis island explosion on the genome of extra-slow-growing strains of soybean bradyrhizobia with massive insertion sequences.</title>
        <authorList>
            <person name="Iida T."/>
            <person name="Minamisawa K."/>
        </authorList>
    </citation>
    <scope>NUCLEOTIDE SEQUENCE [LARGE SCALE GENOMIC DNA]</scope>
    <source>
        <strain evidence="2 3">NK6</strain>
    </source>
</reference>
<organism evidence="2 3">
    <name type="scientific">Bradyrhizobium diazoefficiens</name>
    <dbReference type="NCBI Taxonomy" id="1355477"/>
    <lineage>
        <taxon>Bacteria</taxon>
        <taxon>Pseudomonadati</taxon>
        <taxon>Pseudomonadota</taxon>
        <taxon>Alphaproteobacteria</taxon>
        <taxon>Hyphomicrobiales</taxon>
        <taxon>Nitrobacteraceae</taxon>
        <taxon>Bradyrhizobium</taxon>
    </lineage>
</organism>
<proteinExistence type="predicted"/>
<accession>A0A0E4FWX4</accession>
<name>A0A0E4FWX4_9BRAD</name>
<dbReference type="Proteomes" id="UP000063308">
    <property type="component" value="Chromosome"/>
</dbReference>
<feature type="compositionally biased region" description="Basic and acidic residues" evidence="1">
    <location>
        <begin position="226"/>
        <end position="243"/>
    </location>
</feature>
<sequence>MMRSSKTSGSMVRDPKWGFMRALKLSAVALGIGLVMSAGPVRAGDDGDDDDDMTFEEKLIDNLMSGIGAKSMEKKGIEYRERSPLVVPPKLDLPPPAGTEAKNAPNWPKDPDEKRRKEAIAQRKKAVKATENWQAAQPLTPAEMRAGTAAAPERTSNDPIQPGTNGNPSLSPAQLGFSGGLWNMMKGGNSSEEKQFTSEPPRQSLVEPPPGYQTPSPNYAYGAGPDKSRRTYFDIMSGKDKEQ</sequence>
<feature type="compositionally biased region" description="Basic and acidic residues" evidence="1">
    <location>
        <begin position="109"/>
        <end position="121"/>
    </location>
</feature>
<evidence type="ECO:0000256" key="1">
    <source>
        <dbReference type="SAM" id="MobiDB-lite"/>
    </source>
</evidence>